<gene>
    <name evidence="3" type="ORF">niasHT_039088</name>
</gene>
<dbReference type="Pfam" id="PF00622">
    <property type="entry name" value="SPRY"/>
    <property type="match status" value="1"/>
</dbReference>
<evidence type="ECO:0000259" key="2">
    <source>
        <dbReference type="PROSITE" id="PS50188"/>
    </source>
</evidence>
<dbReference type="InterPro" id="IPR001870">
    <property type="entry name" value="B30.2/SPRY"/>
</dbReference>
<keyword evidence="4" id="KW-1185">Reference proteome</keyword>
<proteinExistence type="predicted"/>
<dbReference type="CDD" id="cd12885">
    <property type="entry name" value="SPRY_RanBP_like"/>
    <property type="match status" value="1"/>
</dbReference>
<dbReference type="SUPFAM" id="SSF49899">
    <property type="entry name" value="Concanavalin A-like lectins/glucanases"/>
    <property type="match status" value="1"/>
</dbReference>
<dbReference type="Proteomes" id="UP001620626">
    <property type="component" value="Unassembled WGS sequence"/>
</dbReference>
<dbReference type="EMBL" id="JBICBT010001247">
    <property type="protein sequence ID" value="KAL3076634.1"/>
    <property type="molecule type" value="Genomic_DNA"/>
</dbReference>
<feature type="coiled-coil region" evidence="1">
    <location>
        <begin position="7"/>
        <end position="59"/>
    </location>
</feature>
<feature type="domain" description="B30.2/SPRY" evidence="2">
    <location>
        <begin position="41"/>
        <end position="255"/>
    </location>
</feature>
<keyword evidence="1" id="KW-0175">Coiled coil</keyword>
<dbReference type="InterPro" id="IPR044736">
    <property type="entry name" value="Gid1/RanBPM/SPLA_SPRY"/>
</dbReference>
<dbReference type="InterPro" id="IPR003877">
    <property type="entry name" value="SPRY_dom"/>
</dbReference>
<dbReference type="InterPro" id="IPR043136">
    <property type="entry name" value="B30.2/SPRY_sf"/>
</dbReference>
<accession>A0ABD2I8A3</accession>
<dbReference type="PROSITE" id="PS50188">
    <property type="entry name" value="B302_SPRY"/>
    <property type="match status" value="1"/>
</dbReference>
<reference evidence="3 4" key="1">
    <citation type="submission" date="2024-10" db="EMBL/GenBank/DDBJ databases">
        <authorList>
            <person name="Kim D."/>
        </authorList>
    </citation>
    <scope>NUCLEOTIDE SEQUENCE [LARGE SCALE GENOMIC DNA]</scope>
    <source>
        <strain evidence="3">BH-2024</strain>
    </source>
</reference>
<dbReference type="Gene3D" id="2.60.120.920">
    <property type="match status" value="1"/>
</dbReference>
<name>A0ABD2I8A3_9BILA</name>
<dbReference type="SMART" id="SM00449">
    <property type="entry name" value="SPRY"/>
    <property type="match status" value="1"/>
</dbReference>
<sequence length="262" mass="30039">MCEKCAKLEMEFKIAKLEFEKEILQEKLKCQEMITERNALQAKIAMMELEKKMAQQMEKPLEKADQTEQSEVILMEEQNGVPLNTKQQWDESECFDDPRIIGDECLRIRSEGHSFVWRTVFAKHSISHCANSSGIFYFEISFVKLNDTGAFIGFANKQKPFLSVYGRPDTYAYQSDGTFYINGFGLNRRRTFCAGDVIGCGVNLATRQIIFTKNGRRLDATNLFISPSDANQLFPFVSLYFEGDEIVANFGPDKFKFDLSIL</sequence>
<protein>
    <recommendedName>
        <fullName evidence="2">B30.2/SPRY domain-containing protein</fullName>
    </recommendedName>
</protein>
<evidence type="ECO:0000313" key="3">
    <source>
        <dbReference type="EMBL" id="KAL3076634.1"/>
    </source>
</evidence>
<dbReference type="InterPro" id="IPR013320">
    <property type="entry name" value="ConA-like_dom_sf"/>
</dbReference>
<dbReference type="AlphaFoldDB" id="A0ABD2I8A3"/>
<evidence type="ECO:0000256" key="1">
    <source>
        <dbReference type="SAM" id="Coils"/>
    </source>
</evidence>
<comment type="caution">
    <text evidence="3">The sequence shown here is derived from an EMBL/GenBank/DDBJ whole genome shotgun (WGS) entry which is preliminary data.</text>
</comment>
<organism evidence="3 4">
    <name type="scientific">Heterodera trifolii</name>
    <dbReference type="NCBI Taxonomy" id="157864"/>
    <lineage>
        <taxon>Eukaryota</taxon>
        <taxon>Metazoa</taxon>
        <taxon>Ecdysozoa</taxon>
        <taxon>Nematoda</taxon>
        <taxon>Chromadorea</taxon>
        <taxon>Rhabditida</taxon>
        <taxon>Tylenchina</taxon>
        <taxon>Tylenchomorpha</taxon>
        <taxon>Tylenchoidea</taxon>
        <taxon>Heteroderidae</taxon>
        <taxon>Heteroderinae</taxon>
        <taxon>Heterodera</taxon>
    </lineage>
</organism>
<evidence type="ECO:0000313" key="4">
    <source>
        <dbReference type="Proteomes" id="UP001620626"/>
    </source>
</evidence>